<gene>
    <name evidence="2" type="ORF">L3X38_025317</name>
</gene>
<evidence type="ECO:0000256" key="1">
    <source>
        <dbReference type="SAM" id="Coils"/>
    </source>
</evidence>
<evidence type="ECO:0000313" key="2">
    <source>
        <dbReference type="EMBL" id="KAI5335184.1"/>
    </source>
</evidence>
<organism evidence="2 3">
    <name type="scientific">Prunus dulcis</name>
    <name type="common">Almond</name>
    <name type="synonym">Amygdalus dulcis</name>
    <dbReference type="NCBI Taxonomy" id="3755"/>
    <lineage>
        <taxon>Eukaryota</taxon>
        <taxon>Viridiplantae</taxon>
        <taxon>Streptophyta</taxon>
        <taxon>Embryophyta</taxon>
        <taxon>Tracheophyta</taxon>
        <taxon>Spermatophyta</taxon>
        <taxon>Magnoliopsida</taxon>
        <taxon>eudicotyledons</taxon>
        <taxon>Gunneridae</taxon>
        <taxon>Pentapetalae</taxon>
        <taxon>rosids</taxon>
        <taxon>fabids</taxon>
        <taxon>Rosales</taxon>
        <taxon>Rosaceae</taxon>
        <taxon>Amygdaloideae</taxon>
        <taxon>Amygdaleae</taxon>
        <taxon>Prunus</taxon>
    </lineage>
</organism>
<comment type="caution">
    <text evidence="2">The sequence shown here is derived from an EMBL/GenBank/DDBJ whole genome shotgun (WGS) entry which is preliminary data.</text>
</comment>
<evidence type="ECO:0000313" key="3">
    <source>
        <dbReference type="Proteomes" id="UP001054821"/>
    </source>
</evidence>
<dbReference type="PANTHER" id="PTHR48475:SF2">
    <property type="entry name" value="RIBONUCLEASE H"/>
    <property type="match status" value="1"/>
</dbReference>
<name>A0AAD4Z7B5_PRUDU</name>
<sequence>MLDCLKKRLEGVEGKWVDELPGVLGAYRTTKRRSTGETPFSLAYGTEAIIPSHITVPSMSIEVGSLDQNCKQMRVNLDLLEEEREKAIVRVATYKQQLTSHYNKKAKIRQFQPGNLVLRKSFITALRQGSKKMKPNWEGPYVISRSGGSGSYTLDTLEGKEIPDNGMPTTFGDTIHEAFRLPARLLASDEPPVLPLKTNCFRCYLCY</sequence>
<dbReference type="GO" id="GO:0003676">
    <property type="term" value="F:nucleic acid binding"/>
    <property type="evidence" value="ECO:0007669"/>
    <property type="project" value="InterPro"/>
</dbReference>
<dbReference type="AlphaFoldDB" id="A0AAD4Z7B5"/>
<dbReference type="EMBL" id="JAJFAZ020000004">
    <property type="protein sequence ID" value="KAI5335184.1"/>
    <property type="molecule type" value="Genomic_DNA"/>
</dbReference>
<dbReference type="Gene3D" id="3.30.420.10">
    <property type="entry name" value="Ribonuclease H-like superfamily/Ribonuclease H"/>
    <property type="match status" value="1"/>
</dbReference>
<dbReference type="InterPro" id="IPR036397">
    <property type="entry name" value="RNaseH_sf"/>
</dbReference>
<keyword evidence="3" id="KW-1185">Reference proteome</keyword>
<accession>A0AAD4Z7B5</accession>
<feature type="coiled-coil region" evidence="1">
    <location>
        <begin position="63"/>
        <end position="97"/>
    </location>
</feature>
<protein>
    <submittedName>
        <fullName evidence="2">Uncharacterized protein</fullName>
    </submittedName>
</protein>
<dbReference type="Proteomes" id="UP001054821">
    <property type="component" value="Chromosome 4"/>
</dbReference>
<dbReference type="PANTHER" id="PTHR48475">
    <property type="entry name" value="RIBONUCLEASE H"/>
    <property type="match status" value="1"/>
</dbReference>
<proteinExistence type="predicted"/>
<keyword evidence="1" id="KW-0175">Coiled coil</keyword>
<reference evidence="2 3" key="1">
    <citation type="journal article" date="2022" name="G3 (Bethesda)">
        <title>Whole-genome sequence and methylome profiling of the almond [Prunus dulcis (Mill.) D.A. Webb] cultivar 'Nonpareil'.</title>
        <authorList>
            <person name="D'Amico-Willman K.M."/>
            <person name="Ouma W.Z."/>
            <person name="Meulia T."/>
            <person name="Sideli G.M."/>
            <person name="Gradziel T.M."/>
            <person name="Fresnedo-Ramirez J."/>
        </authorList>
    </citation>
    <scope>NUCLEOTIDE SEQUENCE [LARGE SCALE GENOMIC DNA]</scope>
    <source>
        <strain evidence="2">Clone GOH B32 T37-40</strain>
    </source>
</reference>